<proteinExistence type="predicted"/>
<dbReference type="OrthoDB" id="9768793at2"/>
<feature type="domain" description="NADP-dependent oxidoreductase" evidence="2">
    <location>
        <begin position="17"/>
        <end position="53"/>
    </location>
</feature>
<dbReference type="PANTHER" id="PTHR43364:SF4">
    <property type="entry name" value="NAD(P)-LINKED OXIDOREDUCTASE SUPERFAMILY PROTEIN"/>
    <property type="match status" value="1"/>
</dbReference>
<keyword evidence="4" id="KW-1185">Reference proteome</keyword>
<dbReference type="EMBL" id="AQHN01000086">
    <property type="protein sequence ID" value="ENN84792.1"/>
    <property type="molecule type" value="Genomic_DNA"/>
</dbReference>
<organism evidence="3 4">
    <name type="scientific">Rhizobium freirei PRF 81</name>
    <dbReference type="NCBI Taxonomy" id="363754"/>
    <lineage>
        <taxon>Bacteria</taxon>
        <taxon>Pseudomonadati</taxon>
        <taxon>Pseudomonadota</taxon>
        <taxon>Alphaproteobacteria</taxon>
        <taxon>Hyphomicrobiales</taxon>
        <taxon>Rhizobiaceae</taxon>
        <taxon>Rhizobium/Agrobacterium group</taxon>
        <taxon>Rhizobium</taxon>
    </lineage>
</organism>
<evidence type="ECO:0000259" key="2">
    <source>
        <dbReference type="Pfam" id="PF00248"/>
    </source>
</evidence>
<dbReference type="SUPFAM" id="SSF51430">
    <property type="entry name" value="NAD(P)-linked oxidoreductase"/>
    <property type="match status" value="1"/>
</dbReference>
<dbReference type="Gene3D" id="3.20.20.100">
    <property type="entry name" value="NADP-dependent oxidoreductase domain"/>
    <property type="match status" value="1"/>
</dbReference>
<dbReference type="GO" id="GO:0016491">
    <property type="term" value="F:oxidoreductase activity"/>
    <property type="evidence" value="ECO:0007669"/>
    <property type="project" value="UniProtKB-KW"/>
</dbReference>
<evidence type="ECO:0000313" key="4">
    <source>
        <dbReference type="Proteomes" id="UP000012429"/>
    </source>
</evidence>
<evidence type="ECO:0000313" key="3">
    <source>
        <dbReference type="EMBL" id="ENN84792.1"/>
    </source>
</evidence>
<keyword evidence="1" id="KW-0560">Oxidoreductase</keyword>
<protein>
    <submittedName>
        <fullName evidence="3">Putative aldo-keto reductase</fullName>
    </submittedName>
</protein>
<accession>N6V0X6</accession>
<dbReference type="STRING" id="363754.RHSP_82524"/>
<dbReference type="PANTHER" id="PTHR43364">
    <property type="entry name" value="NADH-SPECIFIC METHYLGLYOXAL REDUCTASE-RELATED"/>
    <property type="match status" value="1"/>
</dbReference>
<reference evidence="3 4" key="1">
    <citation type="journal article" date="2012" name="BMC Genomics">
        <title>Genomic basis of broad host range and environmental adaptability of Rhizobium tropici CIAT 899 and Rhizobium sp. PRF 81 which are used in inoculants for common bean (Phaseolus vulgaris L.).</title>
        <authorList>
            <person name="Ormeno-Orrillo E."/>
            <person name="Menna P."/>
            <person name="Almeida L.G."/>
            <person name="Ollero F.J."/>
            <person name="Nicolas M.F."/>
            <person name="Pains Rodrigues E."/>
            <person name="Shigueyoshi Nakatani A."/>
            <person name="Silva Batista J.S."/>
            <person name="Oliveira Chueire L.M."/>
            <person name="Souza R.C."/>
            <person name="Ribeiro Vasconcelos A.T."/>
            <person name="Megias M."/>
            <person name="Hungria M."/>
            <person name="Martinez-Romero E."/>
        </authorList>
    </citation>
    <scope>NUCLEOTIDE SEQUENCE [LARGE SCALE GENOMIC DNA]</scope>
    <source>
        <strain evidence="3 4">PRF 81</strain>
    </source>
</reference>
<evidence type="ECO:0000256" key="1">
    <source>
        <dbReference type="ARBA" id="ARBA00023002"/>
    </source>
</evidence>
<dbReference type="InterPro" id="IPR050523">
    <property type="entry name" value="AKR_Detox_Biosynth"/>
</dbReference>
<name>N6V0X6_9HYPH</name>
<comment type="caution">
    <text evidence="3">The sequence shown here is derived from an EMBL/GenBank/DDBJ whole genome shotgun (WGS) entry which is preliminary data.</text>
</comment>
<dbReference type="Pfam" id="PF00248">
    <property type="entry name" value="Aldo_ket_red"/>
    <property type="match status" value="1"/>
</dbReference>
<dbReference type="InterPro" id="IPR036812">
    <property type="entry name" value="NAD(P)_OxRdtase_dom_sf"/>
</dbReference>
<sequence>MQYRGLGRSGLKVSAFGLGTMGWGEQNTEAEARAQLGAALDVGVNFVDTAEMYPVPPRVGTTVSRRAISTVGCAKPAAGRMWCFRPKRSVPSGQPKQTCPISWTAASATRAQTFSKQSMPAFKGCRRIIPICFSCTGQTAVRTSFNSLA</sequence>
<dbReference type="Proteomes" id="UP000012429">
    <property type="component" value="Unassembled WGS sequence"/>
</dbReference>
<gene>
    <name evidence="3" type="ORF">RHSP_82524</name>
</gene>
<dbReference type="AlphaFoldDB" id="N6V0X6"/>
<dbReference type="InterPro" id="IPR023210">
    <property type="entry name" value="NADP_OxRdtase_dom"/>
</dbReference>